<proteinExistence type="predicted"/>
<gene>
    <name evidence="1" type="ORF">FB468_1282</name>
</gene>
<evidence type="ECO:0000313" key="2">
    <source>
        <dbReference type="Proteomes" id="UP000319094"/>
    </source>
</evidence>
<keyword evidence="2" id="KW-1185">Reference proteome</keyword>
<dbReference type="Proteomes" id="UP000319094">
    <property type="component" value="Unassembled WGS sequence"/>
</dbReference>
<sequence length="574" mass="61969">MSTIQFDHQVATSLMNDLGWFATVLIDQGAHRRGAMNTALLDAKGPYSDLLVDACMIESEDRGRFRGKIADLQPEIATASQKAREEEERLREVAVWEAGAALRQLALSPTSPVPMVQQGPQPSYYPIAPPPLRIAFQARGRPRGRQGSGDGSAVCSADPGKLREFVRQSKAMDLALHSDFSRLRDSVTKFQQSCGWAPLEAAGALAAFERYLTENEETAAWVSRVATAFQNAGGGELTTRVLDLATATAMPTPASLLELTDEELLALAAAGFPGVTVDVVENWWAGLREADREALTTAAAVLIGNLAGIPIATRTATNALRAAELAEVKGISKAERTYWLEVASGERSLVLCLPEFERMIEMFGTIGPNTTHAITYLPGTGITMGDLFKEGPQQVPKYLADHSDGKGVTFVYMDRPWITWTGERRNTNPWYLAKVGAALGGFQRDVIGRDPVLANATTVVGGHSAGFTPVTWPTVQADIVFSLAGSYSFGAKFERPPSMTKYLSYGYDNDPIAYIGKVPGLDSPTSPDSTYDKNVYSGEGMSGIDAHNLTATDAEQNLPLLDDLVQELFPTEEG</sequence>
<protein>
    <submittedName>
        <fullName evidence="1">Uncharacterized protein</fullName>
    </submittedName>
</protein>
<evidence type="ECO:0000313" key="1">
    <source>
        <dbReference type="EMBL" id="TQL43264.1"/>
    </source>
</evidence>
<name>A0A542Y5A8_9MICO</name>
<dbReference type="EMBL" id="VFON01000001">
    <property type="protein sequence ID" value="TQL43264.1"/>
    <property type="molecule type" value="Genomic_DNA"/>
</dbReference>
<organism evidence="1 2">
    <name type="scientific">Leucobacter komagatae</name>
    <dbReference type="NCBI Taxonomy" id="55969"/>
    <lineage>
        <taxon>Bacteria</taxon>
        <taxon>Bacillati</taxon>
        <taxon>Actinomycetota</taxon>
        <taxon>Actinomycetes</taxon>
        <taxon>Micrococcales</taxon>
        <taxon>Microbacteriaceae</taxon>
        <taxon>Leucobacter</taxon>
    </lineage>
</organism>
<comment type="caution">
    <text evidence="1">The sequence shown here is derived from an EMBL/GenBank/DDBJ whole genome shotgun (WGS) entry which is preliminary data.</text>
</comment>
<dbReference type="AlphaFoldDB" id="A0A542Y5A8"/>
<reference evidence="1 2" key="1">
    <citation type="submission" date="2019-06" db="EMBL/GenBank/DDBJ databases">
        <title>Sequencing the genomes of 1000 actinobacteria strains.</title>
        <authorList>
            <person name="Klenk H.-P."/>
        </authorList>
    </citation>
    <scope>NUCLEOTIDE SEQUENCE [LARGE SCALE GENOMIC DNA]</scope>
    <source>
        <strain evidence="1 2">DSM 8803</strain>
    </source>
</reference>
<accession>A0A542Y5A8</accession>